<gene>
    <name evidence="10" type="ORF">KDU71_10190</name>
</gene>
<evidence type="ECO:0000256" key="2">
    <source>
        <dbReference type="ARBA" id="ARBA00005236"/>
    </source>
</evidence>
<evidence type="ECO:0000256" key="1">
    <source>
        <dbReference type="ARBA" id="ARBA00004651"/>
    </source>
</evidence>
<reference evidence="10" key="1">
    <citation type="journal article" date="2018" name="Int. J. Syst. Evol. Microbiol.">
        <title>Carboxylicivirga sediminis sp. nov., isolated from coastal sediment.</title>
        <authorList>
            <person name="Wang F.Q."/>
            <person name="Ren L.H."/>
            <person name="Zou R.J."/>
            <person name="Sun Y.Z."/>
            <person name="Liu X.J."/>
            <person name="Jiang F."/>
            <person name="Liu L.J."/>
        </authorList>
    </citation>
    <scope>NUCLEOTIDE SEQUENCE</scope>
    <source>
        <strain evidence="10">JR1</strain>
    </source>
</reference>
<evidence type="ECO:0000256" key="6">
    <source>
        <dbReference type="ARBA" id="ARBA00023136"/>
    </source>
</evidence>
<feature type="transmembrane region" description="Helical" evidence="7">
    <location>
        <begin position="28"/>
        <end position="50"/>
    </location>
</feature>
<protein>
    <submittedName>
        <fullName evidence="10">ABC transporter permease</fullName>
    </submittedName>
</protein>
<keyword evidence="4 7" id="KW-0812">Transmembrane</keyword>
<evidence type="ECO:0000259" key="8">
    <source>
        <dbReference type="Pfam" id="PF02687"/>
    </source>
</evidence>
<dbReference type="InterPro" id="IPR025857">
    <property type="entry name" value="MacB_PCD"/>
</dbReference>
<organism evidence="10 11">
    <name type="scientific">Carboxylicivirga sediminis</name>
    <dbReference type="NCBI Taxonomy" id="2006564"/>
    <lineage>
        <taxon>Bacteria</taxon>
        <taxon>Pseudomonadati</taxon>
        <taxon>Bacteroidota</taxon>
        <taxon>Bacteroidia</taxon>
        <taxon>Marinilabiliales</taxon>
        <taxon>Marinilabiliaceae</taxon>
        <taxon>Carboxylicivirga</taxon>
    </lineage>
</organism>
<comment type="caution">
    <text evidence="10">The sequence shown here is derived from an EMBL/GenBank/DDBJ whole genome shotgun (WGS) entry which is preliminary data.</text>
</comment>
<feature type="transmembrane region" description="Helical" evidence="7">
    <location>
        <begin position="280"/>
        <end position="304"/>
    </location>
</feature>
<evidence type="ECO:0000256" key="4">
    <source>
        <dbReference type="ARBA" id="ARBA00022692"/>
    </source>
</evidence>
<dbReference type="Proteomes" id="UP000679220">
    <property type="component" value="Unassembled WGS sequence"/>
</dbReference>
<proteinExistence type="inferred from homology"/>
<comment type="subcellular location">
    <subcellularLocation>
        <location evidence="1">Cell membrane</location>
        <topology evidence="1">Multi-pass membrane protein</topology>
    </subcellularLocation>
</comment>
<keyword evidence="5 7" id="KW-1133">Transmembrane helix</keyword>
<feature type="domain" description="MacB-like periplasmic core" evidence="9">
    <location>
        <begin position="29"/>
        <end position="242"/>
    </location>
</feature>
<dbReference type="PANTHER" id="PTHR30489:SF0">
    <property type="entry name" value="LIPOPROTEIN-RELEASING SYSTEM TRANSMEMBRANE PROTEIN LOLE"/>
    <property type="match status" value="1"/>
</dbReference>
<dbReference type="PANTHER" id="PTHR30489">
    <property type="entry name" value="LIPOPROTEIN-RELEASING SYSTEM TRANSMEMBRANE PROTEIN LOLE"/>
    <property type="match status" value="1"/>
</dbReference>
<dbReference type="InterPro" id="IPR051447">
    <property type="entry name" value="Lipoprotein-release_system"/>
</dbReference>
<keyword evidence="3" id="KW-1003">Cell membrane</keyword>
<dbReference type="GO" id="GO:0044874">
    <property type="term" value="P:lipoprotein localization to outer membrane"/>
    <property type="evidence" value="ECO:0007669"/>
    <property type="project" value="TreeGrafter"/>
</dbReference>
<comment type="similarity">
    <text evidence="2">Belongs to the ABC-4 integral membrane protein family. LolC/E subfamily.</text>
</comment>
<dbReference type="RefSeq" id="WP_212190426.1">
    <property type="nucleotide sequence ID" value="NZ_JAGTAR010000013.1"/>
</dbReference>
<dbReference type="GO" id="GO:0098797">
    <property type="term" value="C:plasma membrane protein complex"/>
    <property type="evidence" value="ECO:0007669"/>
    <property type="project" value="TreeGrafter"/>
</dbReference>
<dbReference type="AlphaFoldDB" id="A0A941F352"/>
<keyword evidence="6 7" id="KW-0472">Membrane</keyword>
<feature type="transmembrane region" description="Helical" evidence="7">
    <location>
        <begin position="373"/>
        <end position="396"/>
    </location>
</feature>
<name>A0A941F352_9BACT</name>
<evidence type="ECO:0000256" key="5">
    <source>
        <dbReference type="ARBA" id="ARBA00022989"/>
    </source>
</evidence>
<feature type="domain" description="ABC3 transporter permease C-terminal" evidence="8">
    <location>
        <begin position="282"/>
        <end position="405"/>
    </location>
</feature>
<dbReference type="EMBL" id="JAGTAR010000013">
    <property type="protein sequence ID" value="MBR8535926.1"/>
    <property type="molecule type" value="Genomic_DNA"/>
</dbReference>
<dbReference type="Pfam" id="PF02687">
    <property type="entry name" value="FtsX"/>
    <property type="match status" value="1"/>
</dbReference>
<feature type="transmembrane region" description="Helical" evidence="7">
    <location>
        <begin position="326"/>
        <end position="352"/>
    </location>
</feature>
<evidence type="ECO:0000259" key="9">
    <source>
        <dbReference type="Pfam" id="PF12704"/>
    </source>
</evidence>
<sequence>MNIELFIARKIASGGLVGKKLAGPVIKVAMLGIILGMVVMIVSLAVGFGFKGEIREKISGFASHIQIMSYDYNYSPETNPISIDSSLEQEVGQIEGVKYIQRFATKPGIVKANELIQGIVLKGVDQTYNWEFIQSIMVEGRLPVFTDSVRSDEVLISEDIASMLKLKVGDKIRMYFIQDKPLQRRLTITGIYNSHFPEYDKMFAFVDLRHIQKLNGWENHQISGYEVGVSDFRLMHAVNDEIYYLTSAKIEADGTMLRNRTIEQLQPQIFGWLDLLDTNVYVILILIILVASFNMISGLLILILERTNMIGILKALGSEDWSLRKVFVYLSGFIIGRGLLWGNIIGILVCIIQKYTRLIKLDPANYYLSTVPIYITPIDLLLLNIGVLAVTISMMLGPSYLVARILPVKAIRFN</sequence>
<dbReference type="Pfam" id="PF12704">
    <property type="entry name" value="MacB_PCD"/>
    <property type="match status" value="1"/>
</dbReference>
<keyword evidence="11" id="KW-1185">Reference proteome</keyword>
<accession>A0A941F352</accession>
<evidence type="ECO:0000313" key="11">
    <source>
        <dbReference type="Proteomes" id="UP000679220"/>
    </source>
</evidence>
<evidence type="ECO:0000256" key="3">
    <source>
        <dbReference type="ARBA" id="ARBA00022475"/>
    </source>
</evidence>
<evidence type="ECO:0000256" key="7">
    <source>
        <dbReference type="SAM" id="Phobius"/>
    </source>
</evidence>
<reference evidence="10" key="2">
    <citation type="submission" date="2021-04" db="EMBL/GenBank/DDBJ databases">
        <authorList>
            <person name="Zhang T."/>
            <person name="Zhang Y."/>
            <person name="Lu D."/>
            <person name="Zuo D."/>
            <person name="Du Z."/>
        </authorList>
    </citation>
    <scope>NUCLEOTIDE SEQUENCE</scope>
    <source>
        <strain evidence="10">JR1</strain>
    </source>
</reference>
<dbReference type="InterPro" id="IPR003838">
    <property type="entry name" value="ABC3_permease_C"/>
</dbReference>
<evidence type="ECO:0000313" key="10">
    <source>
        <dbReference type="EMBL" id="MBR8535926.1"/>
    </source>
</evidence>